<keyword evidence="3" id="KW-1185">Reference proteome</keyword>
<dbReference type="Gene3D" id="4.10.1220.10">
    <property type="entry name" value="EGF-type module"/>
    <property type="match status" value="1"/>
</dbReference>
<accession>A0A7D9ECS2</accession>
<evidence type="ECO:0000313" key="2">
    <source>
        <dbReference type="EMBL" id="CAB4007308.1"/>
    </source>
</evidence>
<feature type="disulfide bond" evidence="1">
    <location>
        <begin position="57"/>
        <end position="72"/>
    </location>
</feature>
<dbReference type="EMBL" id="CACRXK020005760">
    <property type="protein sequence ID" value="CAB4007308.1"/>
    <property type="molecule type" value="Genomic_DNA"/>
</dbReference>
<organism evidence="2 3">
    <name type="scientific">Paramuricea clavata</name>
    <name type="common">Red gorgonian</name>
    <name type="synonym">Violescent sea-whip</name>
    <dbReference type="NCBI Taxonomy" id="317549"/>
    <lineage>
        <taxon>Eukaryota</taxon>
        <taxon>Metazoa</taxon>
        <taxon>Cnidaria</taxon>
        <taxon>Anthozoa</taxon>
        <taxon>Octocorallia</taxon>
        <taxon>Malacalcyonacea</taxon>
        <taxon>Plexauridae</taxon>
        <taxon>Paramuricea</taxon>
    </lineage>
</organism>
<reference evidence="2" key="1">
    <citation type="submission" date="2020-04" db="EMBL/GenBank/DDBJ databases">
        <authorList>
            <person name="Alioto T."/>
            <person name="Alioto T."/>
            <person name="Gomez Garrido J."/>
        </authorList>
    </citation>
    <scope>NUCLEOTIDE SEQUENCE</scope>
    <source>
        <strain evidence="2">A484AB</strain>
    </source>
</reference>
<protein>
    <submittedName>
        <fullName evidence="2">---NA</fullName>
    </submittedName>
</protein>
<dbReference type="SMART" id="SM00192">
    <property type="entry name" value="LDLa"/>
    <property type="match status" value="1"/>
</dbReference>
<proteinExistence type="predicted"/>
<evidence type="ECO:0000256" key="1">
    <source>
        <dbReference type="PROSITE-ProRule" id="PRU00124"/>
    </source>
</evidence>
<sequence>MTFHWNNLWLLHGLVLIICGIKLLNVSALTCDVNGICQCNTTGVDGANMSISEKFLCDGDPDCTDGGDELNCAMLLFGSELYSTEHKIRIHREFNGDTQTEFLRNFTVDVIPLYYHIYSSSCLKLSN</sequence>
<dbReference type="Proteomes" id="UP001152795">
    <property type="component" value="Unassembled WGS sequence"/>
</dbReference>
<gene>
    <name evidence="2" type="ORF">PACLA_8A055927</name>
</gene>
<comment type="caution">
    <text evidence="1">Lacks conserved residue(s) required for the propagation of feature annotation.</text>
</comment>
<dbReference type="SUPFAM" id="SSF57424">
    <property type="entry name" value="LDL receptor-like module"/>
    <property type="match status" value="1"/>
</dbReference>
<name>A0A7D9ECS2_PARCT</name>
<dbReference type="PROSITE" id="PS50068">
    <property type="entry name" value="LDLRA_2"/>
    <property type="match status" value="1"/>
</dbReference>
<dbReference type="InterPro" id="IPR036055">
    <property type="entry name" value="LDL_receptor-like_sf"/>
</dbReference>
<keyword evidence="1" id="KW-1015">Disulfide bond</keyword>
<comment type="caution">
    <text evidence="2">The sequence shown here is derived from an EMBL/GenBank/DDBJ whole genome shotgun (WGS) entry which is preliminary data.</text>
</comment>
<evidence type="ECO:0000313" key="3">
    <source>
        <dbReference type="Proteomes" id="UP001152795"/>
    </source>
</evidence>
<dbReference type="CDD" id="cd00112">
    <property type="entry name" value="LDLa"/>
    <property type="match status" value="1"/>
</dbReference>
<dbReference type="InterPro" id="IPR002172">
    <property type="entry name" value="LDrepeatLR_classA_rpt"/>
</dbReference>
<dbReference type="AlphaFoldDB" id="A0A7D9ECS2"/>